<evidence type="ECO:0000313" key="2">
    <source>
        <dbReference type="EMBL" id="CAD1472362.1"/>
    </source>
</evidence>
<dbReference type="EMBL" id="CAJDYZ010005270">
    <property type="protein sequence ID" value="CAD1472362.1"/>
    <property type="molecule type" value="Genomic_DNA"/>
</dbReference>
<dbReference type="InterPro" id="IPR027387">
    <property type="entry name" value="Cytb/b6-like_sf"/>
</dbReference>
<feature type="non-terminal residue" evidence="2">
    <location>
        <position position="1"/>
    </location>
</feature>
<dbReference type="GO" id="GO:0016020">
    <property type="term" value="C:membrane"/>
    <property type="evidence" value="ECO:0007669"/>
    <property type="project" value="InterPro"/>
</dbReference>
<dbReference type="OrthoDB" id="244at2759"/>
<dbReference type="AlphaFoldDB" id="A0A6V7H112"/>
<comment type="caution">
    <text evidence="2">The sequence shown here is derived from an EMBL/GenBank/DDBJ whole genome shotgun (WGS) entry which is preliminary data.</text>
</comment>
<dbReference type="Proteomes" id="UP000752696">
    <property type="component" value="Unassembled WGS sequence"/>
</dbReference>
<keyword evidence="1" id="KW-0812">Transmembrane</keyword>
<dbReference type="SUPFAM" id="SSF81342">
    <property type="entry name" value="Transmembrane di-heme cytochromes"/>
    <property type="match status" value="1"/>
</dbReference>
<keyword evidence="1" id="KW-0472">Membrane</keyword>
<dbReference type="Gene3D" id="1.20.810.10">
    <property type="entry name" value="Cytochrome Bc1 Complex, Chain C"/>
    <property type="match status" value="1"/>
</dbReference>
<evidence type="ECO:0000313" key="3">
    <source>
        <dbReference type="Proteomes" id="UP000752696"/>
    </source>
</evidence>
<protein>
    <submittedName>
        <fullName evidence="2">Uncharacterized protein</fullName>
    </submittedName>
</protein>
<gene>
    <name evidence="2" type="ORF">MHI_LOCUS293725</name>
</gene>
<proteinExistence type="predicted"/>
<organism evidence="2 3">
    <name type="scientific">Heterotrigona itama</name>
    <dbReference type="NCBI Taxonomy" id="395501"/>
    <lineage>
        <taxon>Eukaryota</taxon>
        <taxon>Metazoa</taxon>
        <taxon>Ecdysozoa</taxon>
        <taxon>Arthropoda</taxon>
        <taxon>Hexapoda</taxon>
        <taxon>Insecta</taxon>
        <taxon>Pterygota</taxon>
        <taxon>Neoptera</taxon>
        <taxon>Endopterygota</taxon>
        <taxon>Hymenoptera</taxon>
        <taxon>Apocrita</taxon>
        <taxon>Aculeata</taxon>
        <taxon>Apoidea</taxon>
        <taxon>Anthophila</taxon>
        <taxon>Apidae</taxon>
        <taxon>Heterotrigona</taxon>
    </lineage>
</organism>
<feature type="transmembrane region" description="Helical" evidence="1">
    <location>
        <begin position="21"/>
        <end position="43"/>
    </location>
</feature>
<name>A0A6V7H112_9HYME</name>
<accession>A0A6V7H112</accession>
<keyword evidence="3" id="KW-1185">Reference proteome</keyword>
<keyword evidence="1" id="KW-1133">Transmembrane helix</keyword>
<dbReference type="InterPro" id="IPR016174">
    <property type="entry name" value="Di-haem_cyt_TM"/>
</dbReference>
<evidence type="ECO:0000256" key="1">
    <source>
        <dbReference type="SAM" id="Phobius"/>
    </source>
</evidence>
<dbReference type="GO" id="GO:0022904">
    <property type="term" value="P:respiratory electron transport chain"/>
    <property type="evidence" value="ECO:0007669"/>
    <property type="project" value="InterPro"/>
</dbReference>
<reference evidence="2" key="1">
    <citation type="submission" date="2020-07" db="EMBL/GenBank/DDBJ databases">
        <authorList>
            <person name="Nazaruddin N."/>
        </authorList>
    </citation>
    <scope>NUCLEOTIDE SEQUENCE</scope>
</reference>
<sequence length="48" mass="5799">FIHLMILHLSGSSNPIHSKLNIYEIIFCPYFLIKDLILFYYFLPLFSY</sequence>